<feature type="transmembrane region" description="Helical" evidence="2">
    <location>
        <begin position="292"/>
        <end position="309"/>
    </location>
</feature>
<keyword evidence="2" id="KW-0472">Membrane</keyword>
<dbReference type="Proteomes" id="UP001139648">
    <property type="component" value="Unassembled WGS sequence"/>
</dbReference>
<dbReference type="AlphaFoldDB" id="A0A9X2GY92"/>
<name>A0A9X2GY92_9ACTN</name>
<feature type="transmembrane region" description="Helical" evidence="2">
    <location>
        <begin position="314"/>
        <end position="331"/>
    </location>
</feature>
<comment type="caution">
    <text evidence="3">The sequence shown here is derived from an EMBL/GenBank/DDBJ whole genome shotgun (WGS) entry which is preliminary data.</text>
</comment>
<sequence length="443" mass="46296">MLVLLVNDHLLKQAHPGLVTGKLSDVAGLVVAPALLALLLWRRADLVATVLTGALFTAVKTTETGAELASQAWTFVAGPSRVLADPTDLLALPALALAWWVRRRTLHHPASARWRIIVTTPLALIAVTATGAVMPPPSAEAVEVDGAGRVTVHTDTSMDWVSQDGGRTWTERTGEDTRRPAQSAQCVPGQATRCYRLAATRMAVEQSDDAGVTWRPSWEPSAGELKRLTRQYDSSGVRATSLAVQAQGGGHVVVVASGMAGITVRDASGTWRHAGWPGATSAEVDTGPERNVAIFLAACMLFAGAGAGLRQYTVAYTGSALTACLGLLLLLSDDNSLPYSYYAPGMPFSTLGLLMILAGVVGSIVLGWAGRPRPVPAAIGVLASPLVYGAVHLPFTGWAKGTPDSYGVAFAFAVLLTGLVVLASAAAIRNDARRADPDHHAGP</sequence>
<reference evidence="3" key="1">
    <citation type="submission" date="2022-06" db="EMBL/GenBank/DDBJ databases">
        <title>Sequencing the genomes of 1000 actinobacteria strains.</title>
        <authorList>
            <person name="Klenk H.-P."/>
        </authorList>
    </citation>
    <scope>NUCLEOTIDE SEQUENCE</scope>
    <source>
        <strain evidence="3">DSM 46694</strain>
    </source>
</reference>
<keyword evidence="2" id="KW-1133">Transmembrane helix</keyword>
<keyword evidence="4" id="KW-1185">Reference proteome</keyword>
<proteinExistence type="predicted"/>
<feature type="transmembrane region" description="Helical" evidence="2">
    <location>
        <begin position="407"/>
        <end position="428"/>
    </location>
</feature>
<dbReference type="InterPro" id="IPR015943">
    <property type="entry name" value="WD40/YVTN_repeat-like_dom_sf"/>
</dbReference>
<dbReference type="SUPFAM" id="SSF110296">
    <property type="entry name" value="Oligoxyloglucan reducing end-specific cellobiohydrolase"/>
    <property type="match status" value="1"/>
</dbReference>
<dbReference type="EMBL" id="JAMZEB010000002">
    <property type="protein sequence ID" value="MCP2363138.1"/>
    <property type="molecule type" value="Genomic_DNA"/>
</dbReference>
<feature type="transmembrane region" description="Helical" evidence="2">
    <location>
        <begin position="351"/>
        <end position="370"/>
    </location>
</feature>
<protein>
    <submittedName>
        <fullName evidence="3">Uncharacterized protein</fullName>
    </submittedName>
</protein>
<keyword evidence="2" id="KW-0812">Transmembrane</keyword>
<feature type="compositionally biased region" description="Basic and acidic residues" evidence="1">
    <location>
        <begin position="169"/>
        <end position="179"/>
    </location>
</feature>
<evidence type="ECO:0000313" key="3">
    <source>
        <dbReference type="EMBL" id="MCP2363138.1"/>
    </source>
</evidence>
<feature type="transmembrane region" description="Helical" evidence="2">
    <location>
        <begin position="377"/>
        <end position="395"/>
    </location>
</feature>
<accession>A0A9X2GY92</accession>
<evidence type="ECO:0000313" key="4">
    <source>
        <dbReference type="Proteomes" id="UP001139648"/>
    </source>
</evidence>
<feature type="region of interest" description="Disordered" evidence="1">
    <location>
        <begin position="159"/>
        <end position="183"/>
    </location>
</feature>
<evidence type="ECO:0000256" key="1">
    <source>
        <dbReference type="SAM" id="MobiDB-lite"/>
    </source>
</evidence>
<dbReference type="Gene3D" id="2.130.10.10">
    <property type="entry name" value="YVTN repeat-like/Quinoprotein amine dehydrogenase"/>
    <property type="match status" value="1"/>
</dbReference>
<evidence type="ECO:0000256" key="2">
    <source>
        <dbReference type="SAM" id="Phobius"/>
    </source>
</evidence>
<dbReference type="RefSeq" id="WP_253754514.1">
    <property type="nucleotide sequence ID" value="NZ_BAABKA010000023.1"/>
</dbReference>
<organism evidence="3 4">
    <name type="scientific">Nonomuraea thailandensis</name>
    <dbReference type="NCBI Taxonomy" id="1188745"/>
    <lineage>
        <taxon>Bacteria</taxon>
        <taxon>Bacillati</taxon>
        <taxon>Actinomycetota</taxon>
        <taxon>Actinomycetes</taxon>
        <taxon>Streptosporangiales</taxon>
        <taxon>Streptosporangiaceae</taxon>
        <taxon>Nonomuraea</taxon>
    </lineage>
</organism>
<gene>
    <name evidence="3" type="ORF">HD597_010158</name>
</gene>